<dbReference type="Pfam" id="PF07690">
    <property type="entry name" value="MFS_1"/>
    <property type="match status" value="1"/>
</dbReference>
<feature type="transmembrane region" description="Helical" evidence="7">
    <location>
        <begin position="286"/>
        <end position="303"/>
    </location>
</feature>
<dbReference type="CDD" id="cd06174">
    <property type="entry name" value="MFS"/>
    <property type="match status" value="1"/>
</dbReference>
<dbReference type="GO" id="GO:0005886">
    <property type="term" value="C:plasma membrane"/>
    <property type="evidence" value="ECO:0007669"/>
    <property type="project" value="UniProtKB-SubCell"/>
</dbReference>
<comment type="subcellular location">
    <subcellularLocation>
        <location evidence="1">Cell membrane</location>
        <topology evidence="1">Multi-pass membrane protein</topology>
    </subcellularLocation>
</comment>
<dbReference type="AlphaFoldDB" id="A0A511J9P3"/>
<evidence type="ECO:0000256" key="3">
    <source>
        <dbReference type="ARBA" id="ARBA00022692"/>
    </source>
</evidence>
<reference evidence="9 10" key="1">
    <citation type="submission" date="2019-07" db="EMBL/GenBank/DDBJ databases">
        <title>Whole genome shotgun sequence of Cellulomonas composti NBRC 100758.</title>
        <authorList>
            <person name="Hosoyama A."/>
            <person name="Uohara A."/>
            <person name="Ohji S."/>
            <person name="Ichikawa N."/>
        </authorList>
    </citation>
    <scope>NUCLEOTIDE SEQUENCE [LARGE SCALE GENOMIC DNA]</scope>
    <source>
        <strain evidence="9 10">NBRC 100758</strain>
    </source>
</reference>
<evidence type="ECO:0000256" key="2">
    <source>
        <dbReference type="ARBA" id="ARBA00022448"/>
    </source>
</evidence>
<evidence type="ECO:0000256" key="5">
    <source>
        <dbReference type="ARBA" id="ARBA00023136"/>
    </source>
</evidence>
<feature type="transmembrane region" description="Helical" evidence="7">
    <location>
        <begin position="84"/>
        <end position="107"/>
    </location>
</feature>
<dbReference type="InterPro" id="IPR020846">
    <property type="entry name" value="MFS_dom"/>
</dbReference>
<dbReference type="Gene3D" id="1.20.1250.20">
    <property type="entry name" value="MFS general substrate transporter like domains"/>
    <property type="match status" value="2"/>
</dbReference>
<feature type="transmembrane region" description="Helical" evidence="7">
    <location>
        <begin position="415"/>
        <end position="434"/>
    </location>
</feature>
<protein>
    <submittedName>
        <fullName evidence="9">MFS transporter</fullName>
    </submittedName>
</protein>
<organism evidence="9 10">
    <name type="scientific">Cellulomonas composti</name>
    <dbReference type="NCBI Taxonomy" id="266130"/>
    <lineage>
        <taxon>Bacteria</taxon>
        <taxon>Bacillati</taxon>
        <taxon>Actinomycetota</taxon>
        <taxon>Actinomycetes</taxon>
        <taxon>Micrococcales</taxon>
        <taxon>Cellulomonadaceae</taxon>
        <taxon>Cellulomonas</taxon>
    </lineage>
</organism>
<sequence>MTVEPHPVRPSAHHASRVAIVVYLSAVFAYFVAVLQRTALGVAGVEAIERFSLGATGLALFSVVQLTTYAVMQIPAGRLLDRFGARWVIGGGSAVMAVGQLVLALAHDVPMALLARLLIGAGDAGIFISAIRLVAQWFPGPRAPVLVQVTGLIGQSGQLASAIPLAWLLHARGWTPAFGVLAVVGAVAATVAFVGVREPRPHAHNAPDEHARPDEQAQPDEQARPEPVAPRRSFVRSVRIAIDPPGTRLGYWSHFATPFSANVVSLLWGVPFFVTAQGRTKAEAGLLLTVLTLTAMVAGPLIGRAAGRHPLRRTWLVLGSCAATLAAWVVLLSFSTPRPLWQLAVFCAVVGAGGPVSLVGMDFARTFTPTERLGTASGFVNTGGFTSTIGSVLAVGIVLQVLAPPGASTYTLDQYRVAFAVLLVPWLVGVWGVVRNRNRTRAAMARDGVVVPPFREALRRGRH</sequence>
<evidence type="ECO:0000313" key="10">
    <source>
        <dbReference type="Proteomes" id="UP000321720"/>
    </source>
</evidence>
<evidence type="ECO:0000256" key="4">
    <source>
        <dbReference type="ARBA" id="ARBA00022989"/>
    </source>
</evidence>
<dbReference type="RefSeq" id="WP_146842390.1">
    <property type="nucleotide sequence ID" value="NZ_BJWG01000005.1"/>
</dbReference>
<feature type="transmembrane region" description="Helical" evidence="7">
    <location>
        <begin position="255"/>
        <end position="274"/>
    </location>
</feature>
<evidence type="ECO:0000313" key="9">
    <source>
        <dbReference type="EMBL" id="GEL94704.1"/>
    </source>
</evidence>
<feature type="transmembrane region" description="Helical" evidence="7">
    <location>
        <begin position="340"/>
        <end position="359"/>
    </location>
</feature>
<dbReference type="EMBL" id="BJWG01000005">
    <property type="protein sequence ID" value="GEL94704.1"/>
    <property type="molecule type" value="Genomic_DNA"/>
</dbReference>
<keyword evidence="3 7" id="KW-0812">Transmembrane</keyword>
<keyword evidence="10" id="KW-1185">Reference proteome</keyword>
<feature type="transmembrane region" description="Helical" evidence="7">
    <location>
        <begin position="20"/>
        <end position="39"/>
    </location>
</feature>
<keyword evidence="4 7" id="KW-1133">Transmembrane helix</keyword>
<comment type="caution">
    <text evidence="9">The sequence shown here is derived from an EMBL/GenBank/DDBJ whole genome shotgun (WGS) entry which is preliminary data.</text>
</comment>
<keyword evidence="2" id="KW-0813">Transport</keyword>
<dbReference type="GO" id="GO:0022857">
    <property type="term" value="F:transmembrane transporter activity"/>
    <property type="evidence" value="ECO:0007669"/>
    <property type="project" value="InterPro"/>
</dbReference>
<dbReference type="InterPro" id="IPR011701">
    <property type="entry name" value="MFS"/>
</dbReference>
<dbReference type="PANTHER" id="PTHR42718:SF9">
    <property type="entry name" value="MAJOR FACILITATOR SUPERFAMILY MULTIDRUG TRANSPORTER MFSC"/>
    <property type="match status" value="1"/>
</dbReference>
<keyword evidence="5 7" id="KW-0472">Membrane</keyword>
<accession>A0A511J9P3</accession>
<evidence type="ECO:0000256" key="6">
    <source>
        <dbReference type="SAM" id="MobiDB-lite"/>
    </source>
</evidence>
<evidence type="ECO:0000259" key="8">
    <source>
        <dbReference type="PROSITE" id="PS50850"/>
    </source>
</evidence>
<feature type="compositionally biased region" description="Basic and acidic residues" evidence="6">
    <location>
        <begin position="202"/>
        <end position="215"/>
    </location>
</feature>
<gene>
    <name evidence="9" type="ORF">CCO02nite_13620</name>
</gene>
<evidence type="ECO:0000256" key="1">
    <source>
        <dbReference type="ARBA" id="ARBA00004651"/>
    </source>
</evidence>
<dbReference type="Proteomes" id="UP000321720">
    <property type="component" value="Unassembled WGS sequence"/>
</dbReference>
<dbReference type="PANTHER" id="PTHR42718">
    <property type="entry name" value="MAJOR FACILITATOR SUPERFAMILY MULTIDRUG TRANSPORTER MFSC"/>
    <property type="match status" value="1"/>
</dbReference>
<dbReference type="InterPro" id="IPR036259">
    <property type="entry name" value="MFS_trans_sf"/>
</dbReference>
<feature type="domain" description="Major facilitator superfamily (MFS) profile" evidence="8">
    <location>
        <begin position="22"/>
        <end position="441"/>
    </location>
</feature>
<name>A0A511J9P3_9CELL</name>
<feature type="transmembrane region" description="Helical" evidence="7">
    <location>
        <begin position="315"/>
        <end position="334"/>
    </location>
</feature>
<feature type="transmembrane region" description="Helical" evidence="7">
    <location>
        <begin position="51"/>
        <end position="72"/>
    </location>
</feature>
<dbReference type="PROSITE" id="PS50850">
    <property type="entry name" value="MFS"/>
    <property type="match status" value="1"/>
</dbReference>
<dbReference type="SUPFAM" id="SSF103473">
    <property type="entry name" value="MFS general substrate transporter"/>
    <property type="match status" value="1"/>
</dbReference>
<feature type="transmembrane region" description="Helical" evidence="7">
    <location>
        <begin position="113"/>
        <end position="134"/>
    </location>
</feature>
<proteinExistence type="predicted"/>
<dbReference type="OrthoDB" id="4332123at2"/>
<feature type="region of interest" description="Disordered" evidence="6">
    <location>
        <begin position="202"/>
        <end position="230"/>
    </location>
</feature>
<feature type="transmembrane region" description="Helical" evidence="7">
    <location>
        <begin position="379"/>
        <end position="403"/>
    </location>
</feature>
<evidence type="ECO:0000256" key="7">
    <source>
        <dbReference type="SAM" id="Phobius"/>
    </source>
</evidence>
<feature type="transmembrane region" description="Helical" evidence="7">
    <location>
        <begin position="174"/>
        <end position="196"/>
    </location>
</feature>